<evidence type="ECO:0000313" key="4">
    <source>
        <dbReference type="Proteomes" id="UP000683291"/>
    </source>
</evidence>
<sequence>MKRYLKWAALAALSIALPAQAQSIGTSPVEAELIEGWQRPDGTRIGAVRLTLAPGWKTYWRSPGDAGIPPQFNWRGSRNLRSVAVNWPTPMVFDQYGMTSVGYTDQVILPLSVTARRPGQPVQLDLTMDIGVCRDVCIPERVRVKGTLAATGTQPVPAIAAALAERPYTASEAGAGQTTCTLKSTDEGLQITATLRVPNTGGREHVVIEAGRADVWVSEAQVRRSGATLTAQAEMIPNGGSLLSLDRSAVRFTVIGGSHAVDLHGCVAG</sequence>
<name>A0A975PLE5_9RHOB</name>
<evidence type="ECO:0000259" key="2">
    <source>
        <dbReference type="Pfam" id="PF11412"/>
    </source>
</evidence>
<evidence type="ECO:0000313" key="3">
    <source>
        <dbReference type="EMBL" id="QUJ75589.1"/>
    </source>
</evidence>
<reference evidence="3" key="1">
    <citation type="submission" date="2021-04" db="EMBL/GenBank/DDBJ databases">
        <title>Complete genome sequence for Sulfitobacter sp. strain JK7-1.</title>
        <authorList>
            <person name="Park S.-J."/>
        </authorList>
    </citation>
    <scope>NUCLEOTIDE SEQUENCE</scope>
    <source>
        <strain evidence="3">JK7-1</strain>
    </source>
</reference>
<proteinExistence type="predicted"/>
<evidence type="ECO:0000256" key="1">
    <source>
        <dbReference type="SAM" id="SignalP"/>
    </source>
</evidence>
<keyword evidence="1" id="KW-0732">Signal</keyword>
<feature type="chain" id="PRO_5037102067" description="Thiol:disulfide interchange protein DsbD N-terminal domain-containing protein" evidence="1">
    <location>
        <begin position="22"/>
        <end position="269"/>
    </location>
</feature>
<dbReference type="EMBL" id="CP073581">
    <property type="protein sequence ID" value="QUJ75589.1"/>
    <property type="molecule type" value="Genomic_DNA"/>
</dbReference>
<protein>
    <recommendedName>
        <fullName evidence="2">Thiol:disulfide interchange protein DsbD N-terminal domain-containing protein</fullName>
    </recommendedName>
</protein>
<dbReference type="InterPro" id="IPR028250">
    <property type="entry name" value="DsbDN"/>
</dbReference>
<organism evidence="3 4">
    <name type="scientific">Sulfitobacter albidus</name>
    <dbReference type="NCBI Taxonomy" id="2829501"/>
    <lineage>
        <taxon>Bacteria</taxon>
        <taxon>Pseudomonadati</taxon>
        <taxon>Pseudomonadota</taxon>
        <taxon>Alphaproteobacteria</taxon>
        <taxon>Rhodobacterales</taxon>
        <taxon>Roseobacteraceae</taxon>
        <taxon>Sulfitobacter</taxon>
    </lineage>
</organism>
<dbReference type="Proteomes" id="UP000683291">
    <property type="component" value="Chromosome 1"/>
</dbReference>
<feature type="signal peptide" evidence="1">
    <location>
        <begin position="1"/>
        <end position="21"/>
    </location>
</feature>
<dbReference type="RefSeq" id="WP_212703794.1">
    <property type="nucleotide sequence ID" value="NZ_CP073581.1"/>
</dbReference>
<gene>
    <name evidence="3" type="ORF">KDD17_11540</name>
</gene>
<accession>A0A975PLE5</accession>
<dbReference type="AlphaFoldDB" id="A0A975PLE5"/>
<dbReference type="Pfam" id="PF11412">
    <property type="entry name" value="DsbD_N"/>
    <property type="match status" value="1"/>
</dbReference>
<feature type="domain" description="Thiol:disulfide interchange protein DsbD N-terminal" evidence="2">
    <location>
        <begin position="40"/>
        <end position="145"/>
    </location>
</feature>
<dbReference type="KEGG" id="sual:KDD17_11540"/>
<keyword evidence="4" id="KW-1185">Reference proteome</keyword>